<evidence type="ECO:0000256" key="3">
    <source>
        <dbReference type="ARBA" id="ARBA00022679"/>
    </source>
</evidence>
<keyword evidence="2 7" id="KW-1003">Cell membrane</keyword>
<dbReference type="AlphaFoldDB" id="A0A6G8QDL5"/>
<protein>
    <recommendedName>
        <fullName evidence="7">Phosphatidylglycerol--prolipoprotein diacylglyceryl transferase</fullName>
        <ecNumber evidence="7">2.5.1.145</ecNumber>
    </recommendedName>
</protein>
<dbReference type="PROSITE" id="PS01311">
    <property type="entry name" value="LGT"/>
    <property type="match status" value="1"/>
</dbReference>
<evidence type="ECO:0000256" key="6">
    <source>
        <dbReference type="ARBA" id="ARBA00023136"/>
    </source>
</evidence>
<dbReference type="PANTHER" id="PTHR30589:SF0">
    <property type="entry name" value="PHOSPHATIDYLGLYCEROL--PROLIPOPROTEIN DIACYLGLYCERYL TRANSFERASE"/>
    <property type="match status" value="1"/>
</dbReference>
<evidence type="ECO:0000256" key="1">
    <source>
        <dbReference type="ARBA" id="ARBA00007150"/>
    </source>
</evidence>
<keyword evidence="6 7" id="KW-0472">Membrane</keyword>
<keyword evidence="5 7" id="KW-1133">Transmembrane helix</keyword>
<organism evidence="8 9">
    <name type="scientific">Rubrobacter tropicus</name>
    <dbReference type="NCBI Taxonomy" id="2653851"/>
    <lineage>
        <taxon>Bacteria</taxon>
        <taxon>Bacillati</taxon>
        <taxon>Actinomycetota</taxon>
        <taxon>Rubrobacteria</taxon>
        <taxon>Rubrobacterales</taxon>
        <taxon>Rubrobacteraceae</taxon>
        <taxon>Rubrobacter</taxon>
    </lineage>
</organism>
<evidence type="ECO:0000256" key="7">
    <source>
        <dbReference type="HAMAP-Rule" id="MF_01147"/>
    </source>
</evidence>
<accession>A0A6G8QDL5</accession>
<dbReference type="HAMAP" id="MF_01147">
    <property type="entry name" value="Lgt"/>
    <property type="match status" value="1"/>
</dbReference>
<feature type="transmembrane region" description="Helical" evidence="7">
    <location>
        <begin position="53"/>
        <end position="72"/>
    </location>
</feature>
<feature type="transmembrane region" description="Helical" evidence="7">
    <location>
        <begin position="121"/>
        <end position="139"/>
    </location>
</feature>
<proteinExistence type="inferred from homology"/>
<sequence>MILASLPSPPSPIMFEAGPFALRYYGLCIALGIVVATWLSGRELVRKGYEGELALDSLFFIIPPGFIGARAYHVITDYDLYAGDPWPGVVAVWNGGLGIYGGVIGGFIGLLVFCRIRGISPLAFADAVAPGLVLAQAIGRWGNYFNQELFGRPSELPWAIRISPENRPDGFADAATFHPTFLYESIWNALVCLVLLWVGRRFAGWLKDGDVFLLYVSLYSTGRLFMELLRIDPAFLIGGAIRGNLLVATVLALGFAMVLMLRHSRPAGGARPENPERGPGN</sequence>
<feature type="transmembrane region" description="Helical" evidence="7">
    <location>
        <begin position="20"/>
        <end position="41"/>
    </location>
</feature>
<comment type="pathway">
    <text evidence="7">Protein modification; lipoprotein biosynthesis (diacylglyceryl transfer).</text>
</comment>
<keyword evidence="9" id="KW-1185">Reference proteome</keyword>
<keyword evidence="3 7" id="KW-0808">Transferase</keyword>
<comment type="function">
    <text evidence="7">Catalyzes the transfer of the diacylglyceryl group from phosphatidylglycerol to the sulfhydryl group of the N-terminal cysteine of a prolipoprotein, the first step in the formation of mature lipoproteins.</text>
</comment>
<dbReference type="GO" id="GO:0005886">
    <property type="term" value="C:plasma membrane"/>
    <property type="evidence" value="ECO:0007669"/>
    <property type="project" value="UniProtKB-SubCell"/>
</dbReference>
<comment type="catalytic activity">
    <reaction evidence="7">
        <text>L-cysteinyl-[prolipoprotein] + a 1,2-diacyl-sn-glycero-3-phospho-(1'-sn-glycerol) = an S-1,2-diacyl-sn-glyceryl-L-cysteinyl-[prolipoprotein] + sn-glycerol 1-phosphate + H(+)</text>
        <dbReference type="Rhea" id="RHEA:56712"/>
        <dbReference type="Rhea" id="RHEA-COMP:14679"/>
        <dbReference type="Rhea" id="RHEA-COMP:14680"/>
        <dbReference type="ChEBI" id="CHEBI:15378"/>
        <dbReference type="ChEBI" id="CHEBI:29950"/>
        <dbReference type="ChEBI" id="CHEBI:57685"/>
        <dbReference type="ChEBI" id="CHEBI:64716"/>
        <dbReference type="ChEBI" id="CHEBI:140658"/>
        <dbReference type="EC" id="2.5.1.145"/>
    </reaction>
</comment>
<reference evidence="8 9" key="1">
    <citation type="submission" date="2019-10" db="EMBL/GenBank/DDBJ databases">
        <title>Rubrobacter sp nov SCSIO 52090 isolated from a deep-sea sediment in the South China Sea.</title>
        <authorList>
            <person name="Chen R.W."/>
        </authorList>
    </citation>
    <scope>NUCLEOTIDE SEQUENCE [LARGE SCALE GENOMIC DNA]</scope>
    <source>
        <strain evidence="8 9">SCSIO 52909</strain>
    </source>
</reference>
<dbReference type="Pfam" id="PF01790">
    <property type="entry name" value="LGT"/>
    <property type="match status" value="1"/>
</dbReference>
<dbReference type="PANTHER" id="PTHR30589">
    <property type="entry name" value="PROLIPOPROTEIN DIACYLGLYCERYL TRANSFERASE"/>
    <property type="match status" value="1"/>
</dbReference>
<dbReference type="EMBL" id="CP045119">
    <property type="protein sequence ID" value="QIN84532.1"/>
    <property type="molecule type" value="Genomic_DNA"/>
</dbReference>
<comment type="subcellular location">
    <subcellularLocation>
        <location evidence="7">Cell membrane</location>
        <topology evidence="7">Multi-pass membrane protein</topology>
    </subcellularLocation>
</comment>
<evidence type="ECO:0000256" key="2">
    <source>
        <dbReference type="ARBA" id="ARBA00022475"/>
    </source>
</evidence>
<keyword evidence="4 7" id="KW-0812">Transmembrane</keyword>
<evidence type="ECO:0000313" key="9">
    <source>
        <dbReference type="Proteomes" id="UP000501452"/>
    </source>
</evidence>
<dbReference type="InterPro" id="IPR001640">
    <property type="entry name" value="Lgt"/>
</dbReference>
<feature type="transmembrane region" description="Helical" evidence="7">
    <location>
        <begin position="235"/>
        <end position="261"/>
    </location>
</feature>
<evidence type="ECO:0000256" key="5">
    <source>
        <dbReference type="ARBA" id="ARBA00022989"/>
    </source>
</evidence>
<gene>
    <name evidence="7" type="primary">lgt</name>
    <name evidence="8" type="ORF">GBA63_19195</name>
</gene>
<evidence type="ECO:0000256" key="4">
    <source>
        <dbReference type="ARBA" id="ARBA00022692"/>
    </source>
</evidence>
<feature type="binding site" evidence="7">
    <location>
        <position position="140"/>
    </location>
    <ligand>
        <name>a 1,2-diacyl-sn-glycero-3-phospho-(1'-sn-glycerol)</name>
        <dbReference type="ChEBI" id="CHEBI:64716"/>
    </ligand>
</feature>
<dbReference type="Proteomes" id="UP000501452">
    <property type="component" value="Chromosome"/>
</dbReference>
<evidence type="ECO:0000313" key="8">
    <source>
        <dbReference type="EMBL" id="QIN84532.1"/>
    </source>
</evidence>
<dbReference type="GO" id="GO:0042158">
    <property type="term" value="P:lipoprotein biosynthetic process"/>
    <property type="evidence" value="ECO:0007669"/>
    <property type="project" value="UniProtKB-UniRule"/>
</dbReference>
<feature type="transmembrane region" description="Helical" evidence="7">
    <location>
        <begin position="181"/>
        <end position="199"/>
    </location>
</feature>
<feature type="transmembrane region" description="Helical" evidence="7">
    <location>
        <begin position="92"/>
        <end position="114"/>
    </location>
</feature>
<feature type="transmembrane region" description="Helical" evidence="7">
    <location>
        <begin position="211"/>
        <end position="229"/>
    </location>
</feature>
<dbReference type="UniPathway" id="UPA00664"/>
<keyword evidence="8" id="KW-0449">Lipoprotein</keyword>
<dbReference type="GO" id="GO:0008961">
    <property type="term" value="F:phosphatidylglycerol-prolipoprotein diacylglyceryl transferase activity"/>
    <property type="evidence" value="ECO:0007669"/>
    <property type="project" value="UniProtKB-UniRule"/>
</dbReference>
<dbReference type="EC" id="2.5.1.145" evidence="7"/>
<dbReference type="KEGG" id="rub:GBA63_19195"/>
<name>A0A6G8QDL5_9ACTN</name>
<dbReference type="RefSeq" id="WP_166178812.1">
    <property type="nucleotide sequence ID" value="NZ_CP045119.1"/>
</dbReference>
<comment type="similarity">
    <text evidence="1 7">Belongs to the Lgt family.</text>
</comment>
<keyword evidence="8" id="KW-0328">Glycosyltransferase</keyword>
<dbReference type="NCBIfam" id="TIGR00544">
    <property type="entry name" value="lgt"/>
    <property type="match status" value="1"/>
</dbReference>